<dbReference type="PANTHER" id="PTHR14796">
    <property type="entry name" value="NEURENSIN 1-RELATED"/>
    <property type="match status" value="1"/>
</dbReference>
<evidence type="ECO:0000313" key="3">
    <source>
        <dbReference type="EMBL" id="KAK7099656.1"/>
    </source>
</evidence>
<dbReference type="InterPro" id="IPR024883">
    <property type="entry name" value="Neurensin"/>
</dbReference>
<accession>A0AAN9B5I2</accession>
<keyword evidence="4" id="KW-1185">Reference proteome</keyword>
<dbReference type="GO" id="GO:0007399">
    <property type="term" value="P:nervous system development"/>
    <property type="evidence" value="ECO:0007669"/>
    <property type="project" value="TreeGrafter"/>
</dbReference>
<proteinExistence type="predicted"/>
<sequence length="280" mass="30608">MSKEERTRLVSTDSDTPVKMAEEVHPVPGEKPTSKRGSKADTTGEDPSTTSGGTTEPSSTTTATTKRKRSCPMYFGVKSYLHNFYDSHASFKDPSVYEDDDDMYLLHPNPRRRRCPPIWWKIFMWVGVNLLLFGVVGILVGYLVPPKTVVVGENKPAGEWYIDTSAKNYNTTLDMCKLIGLVLFCIGGITLAMSLLFPSFLTHYCDDDSSADDTMKVPLRGPDDLEEGGEGEGGGGRGKPPLSPVEMTIPSTSKVKNVQPAHQAPQQSALAQPATVPYTD</sequence>
<dbReference type="Pfam" id="PF14927">
    <property type="entry name" value="Neurensin"/>
    <property type="match status" value="1"/>
</dbReference>
<keyword evidence="2" id="KW-0812">Transmembrane</keyword>
<dbReference type="GO" id="GO:0043025">
    <property type="term" value="C:neuronal cell body"/>
    <property type="evidence" value="ECO:0007669"/>
    <property type="project" value="TreeGrafter"/>
</dbReference>
<feature type="region of interest" description="Disordered" evidence="1">
    <location>
        <begin position="215"/>
        <end position="280"/>
    </location>
</feature>
<gene>
    <name evidence="3" type="ORF">V1264_022737</name>
</gene>
<evidence type="ECO:0000256" key="1">
    <source>
        <dbReference type="SAM" id="MobiDB-lite"/>
    </source>
</evidence>
<feature type="region of interest" description="Disordered" evidence="1">
    <location>
        <begin position="1"/>
        <end position="66"/>
    </location>
</feature>
<dbReference type="GO" id="GO:0043005">
    <property type="term" value="C:neuron projection"/>
    <property type="evidence" value="ECO:0007669"/>
    <property type="project" value="TreeGrafter"/>
</dbReference>
<dbReference type="PANTHER" id="PTHR14796:SF3">
    <property type="entry name" value="NEURENSIN 1-LIKE-RELATED"/>
    <property type="match status" value="1"/>
</dbReference>
<dbReference type="Proteomes" id="UP001374579">
    <property type="component" value="Unassembled WGS sequence"/>
</dbReference>
<feature type="compositionally biased region" description="Low complexity" evidence="1">
    <location>
        <begin position="45"/>
        <end position="64"/>
    </location>
</feature>
<comment type="caution">
    <text evidence="3">The sequence shown here is derived from an EMBL/GenBank/DDBJ whole genome shotgun (WGS) entry which is preliminary data.</text>
</comment>
<protein>
    <submittedName>
        <fullName evidence="3">Uncharacterized protein</fullName>
    </submittedName>
</protein>
<keyword evidence="2" id="KW-0472">Membrane</keyword>
<evidence type="ECO:0000256" key="2">
    <source>
        <dbReference type="SAM" id="Phobius"/>
    </source>
</evidence>
<dbReference type="AlphaFoldDB" id="A0AAN9B5I2"/>
<feature type="transmembrane region" description="Helical" evidence="2">
    <location>
        <begin position="178"/>
        <end position="197"/>
    </location>
</feature>
<evidence type="ECO:0000313" key="4">
    <source>
        <dbReference type="Proteomes" id="UP001374579"/>
    </source>
</evidence>
<keyword evidence="2" id="KW-1133">Transmembrane helix</keyword>
<organism evidence="3 4">
    <name type="scientific">Littorina saxatilis</name>
    <dbReference type="NCBI Taxonomy" id="31220"/>
    <lineage>
        <taxon>Eukaryota</taxon>
        <taxon>Metazoa</taxon>
        <taxon>Spiralia</taxon>
        <taxon>Lophotrochozoa</taxon>
        <taxon>Mollusca</taxon>
        <taxon>Gastropoda</taxon>
        <taxon>Caenogastropoda</taxon>
        <taxon>Littorinimorpha</taxon>
        <taxon>Littorinoidea</taxon>
        <taxon>Littorinidae</taxon>
        <taxon>Littorina</taxon>
    </lineage>
</organism>
<feature type="compositionally biased region" description="Low complexity" evidence="1">
    <location>
        <begin position="259"/>
        <end position="274"/>
    </location>
</feature>
<feature type="transmembrane region" description="Helical" evidence="2">
    <location>
        <begin position="122"/>
        <end position="144"/>
    </location>
</feature>
<dbReference type="EMBL" id="JBAMIC010000011">
    <property type="protein sequence ID" value="KAK7099656.1"/>
    <property type="molecule type" value="Genomic_DNA"/>
</dbReference>
<name>A0AAN9B5I2_9CAEN</name>
<reference evidence="3 4" key="1">
    <citation type="submission" date="2024-02" db="EMBL/GenBank/DDBJ databases">
        <title>Chromosome-scale genome assembly of the rough periwinkle Littorina saxatilis.</title>
        <authorList>
            <person name="De Jode A."/>
            <person name="Faria R."/>
            <person name="Formenti G."/>
            <person name="Sims Y."/>
            <person name="Smith T.P."/>
            <person name="Tracey A."/>
            <person name="Wood J.M.D."/>
            <person name="Zagrodzka Z.B."/>
            <person name="Johannesson K."/>
            <person name="Butlin R.K."/>
            <person name="Leder E.H."/>
        </authorList>
    </citation>
    <scope>NUCLEOTIDE SEQUENCE [LARGE SCALE GENOMIC DNA]</scope>
    <source>
        <strain evidence="3">Snail1</strain>
        <tissue evidence="3">Muscle</tissue>
    </source>
</reference>
<dbReference type="GO" id="GO:0030133">
    <property type="term" value="C:transport vesicle"/>
    <property type="evidence" value="ECO:0007669"/>
    <property type="project" value="InterPro"/>
</dbReference>